<protein>
    <recommendedName>
        <fullName evidence="3">F-box domain-containing protein</fullName>
    </recommendedName>
</protein>
<organism evidence="1 2">
    <name type="scientific">Tothia fuscella</name>
    <dbReference type="NCBI Taxonomy" id="1048955"/>
    <lineage>
        <taxon>Eukaryota</taxon>
        <taxon>Fungi</taxon>
        <taxon>Dikarya</taxon>
        <taxon>Ascomycota</taxon>
        <taxon>Pezizomycotina</taxon>
        <taxon>Dothideomycetes</taxon>
        <taxon>Pleosporomycetidae</taxon>
        <taxon>Venturiales</taxon>
        <taxon>Cylindrosympodiaceae</taxon>
        <taxon>Tothia</taxon>
    </lineage>
</organism>
<keyword evidence="2" id="KW-1185">Reference proteome</keyword>
<gene>
    <name evidence="1" type="ORF">EJ08DRAFT_650117</name>
</gene>
<evidence type="ECO:0000313" key="2">
    <source>
        <dbReference type="Proteomes" id="UP000800235"/>
    </source>
</evidence>
<dbReference type="AlphaFoldDB" id="A0A9P4TXR7"/>
<name>A0A9P4TXR7_9PEZI</name>
<proteinExistence type="predicted"/>
<sequence>MTTPKINYSTAHCKKTILTRKKKLTVMPPQFGFFGLPREVRDMVYQDVIEALPAEDMSGHFNRPPTGTMDDRVEWGGTDVIAVKKVPRFKTRTHSLRCHGLLYASKQMHSEYSECLYRSHVTPIFHIGFDNIKLKPINSTKNELEPYWTISTILKSHITQCKVLLHWNQATRSLLQNAVDSFPDHLCDMLTSCPKLETLEIVIEDLSRWHLRGRTADLLPLLYQRVLAVSATSPTMSHICFEIHPRELSLVKKTNGQWDISKTAEVKSHRFKVSPEKAFGLILP</sequence>
<dbReference type="OrthoDB" id="5314997at2759"/>
<dbReference type="Proteomes" id="UP000800235">
    <property type="component" value="Unassembled WGS sequence"/>
</dbReference>
<evidence type="ECO:0000313" key="1">
    <source>
        <dbReference type="EMBL" id="KAF2429905.1"/>
    </source>
</evidence>
<accession>A0A9P4TXR7</accession>
<evidence type="ECO:0008006" key="3">
    <source>
        <dbReference type="Google" id="ProtNLM"/>
    </source>
</evidence>
<dbReference type="EMBL" id="MU007043">
    <property type="protein sequence ID" value="KAF2429905.1"/>
    <property type="molecule type" value="Genomic_DNA"/>
</dbReference>
<comment type="caution">
    <text evidence="1">The sequence shown here is derived from an EMBL/GenBank/DDBJ whole genome shotgun (WGS) entry which is preliminary data.</text>
</comment>
<reference evidence="1" key="1">
    <citation type="journal article" date="2020" name="Stud. Mycol.">
        <title>101 Dothideomycetes genomes: a test case for predicting lifestyles and emergence of pathogens.</title>
        <authorList>
            <person name="Haridas S."/>
            <person name="Albert R."/>
            <person name="Binder M."/>
            <person name="Bloem J."/>
            <person name="Labutti K."/>
            <person name="Salamov A."/>
            <person name="Andreopoulos B."/>
            <person name="Baker S."/>
            <person name="Barry K."/>
            <person name="Bills G."/>
            <person name="Bluhm B."/>
            <person name="Cannon C."/>
            <person name="Castanera R."/>
            <person name="Culley D."/>
            <person name="Daum C."/>
            <person name="Ezra D."/>
            <person name="Gonzalez J."/>
            <person name="Henrissat B."/>
            <person name="Kuo A."/>
            <person name="Liang C."/>
            <person name="Lipzen A."/>
            <person name="Lutzoni F."/>
            <person name="Magnuson J."/>
            <person name="Mondo S."/>
            <person name="Nolan M."/>
            <person name="Ohm R."/>
            <person name="Pangilinan J."/>
            <person name="Park H.-J."/>
            <person name="Ramirez L."/>
            <person name="Alfaro M."/>
            <person name="Sun H."/>
            <person name="Tritt A."/>
            <person name="Yoshinaga Y."/>
            <person name="Zwiers L.-H."/>
            <person name="Turgeon B."/>
            <person name="Goodwin S."/>
            <person name="Spatafora J."/>
            <person name="Crous P."/>
            <person name="Grigoriev I."/>
        </authorList>
    </citation>
    <scope>NUCLEOTIDE SEQUENCE</scope>
    <source>
        <strain evidence="1">CBS 130266</strain>
    </source>
</reference>